<feature type="domain" description="Solute-binding protein family 5" evidence="3">
    <location>
        <begin position="105"/>
        <end position="483"/>
    </location>
</feature>
<dbReference type="PROSITE" id="PS51257">
    <property type="entry name" value="PROKAR_LIPOPROTEIN"/>
    <property type="match status" value="1"/>
</dbReference>
<dbReference type="InterPro" id="IPR039424">
    <property type="entry name" value="SBP_5"/>
</dbReference>
<name>A0ABV8T6V7_9ACTN</name>
<dbReference type="InterPro" id="IPR000914">
    <property type="entry name" value="SBP_5_dom"/>
</dbReference>
<feature type="signal peptide" evidence="2">
    <location>
        <begin position="1"/>
        <end position="22"/>
    </location>
</feature>
<dbReference type="InterPro" id="IPR030678">
    <property type="entry name" value="Peptide/Ni-bd"/>
</dbReference>
<dbReference type="Gene3D" id="3.10.105.10">
    <property type="entry name" value="Dipeptide-binding Protein, Domain 3"/>
    <property type="match status" value="1"/>
</dbReference>
<gene>
    <name evidence="4" type="ORF">ACFPC0_00780</name>
</gene>
<proteinExistence type="predicted"/>
<feature type="region of interest" description="Disordered" evidence="1">
    <location>
        <begin position="30"/>
        <end position="55"/>
    </location>
</feature>
<accession>A0ABV8T6V7</accession>
<organism evidence="4 5">
    <name type="scientific">Streptomyces andamanensis</name>
    <dbReference type="NCBI Taxonomy" id="1565035"/>
    <lineage>
        <taxon>Bacteria</taxon>
        <taxon>Bacillati</taxon>
        <taxon>Actinomycetota</taxon>
        <taxon>Actinomycetes</taxon>
        <taxon>Kitasatosporales</taxon>
        <taxon>Streptomycetaceae</taxon>
        <taxon>Streptomyces</taxon>
    </lineage>
</organism>
<reference evidence="5" key="1">
    <citation type="journal article" date="2019" name="Int. J. Syst. Evol. Microbiol.">
        <title>The Global Catalogue of Microorganisms (GCM) 10K type strain sequencing project: providing services to taxonomists for standard genome sequencing and annotation.</title>
        <authorList>
            <consortium name="The Broad Institute Genomics Platform"/>
            <consortium name="The Broad Institute Genome Sequencing Center for Infectious Disease"/>
            <person name="Wu L."/>
            <person name="Ma J."/>
        </authorList>
    </citation>
    <scope>NUCLEOTIDE SEQUENCE [LARGE SCALE GENOMIC DNA]</scope>
    <source>
        <strain evidence="5">PCU 347</strain>
    </source>
</reference>
<evidence type="ECO:0000256" key="2">
    <source>
        <dbReference type="SAM" id="SignalP"/>
    </source>
</evidence>
<dbReference type="SUPFAM" id="SSF53850">
    <property type="entry name" value="Periplasmic binding protein-like II"/>
    <property type="match status" value="1"/>
</dbReference>
<dbReference type="Proteomes" id="UP001595824">
    <property type="component" value="Unassembled WGS sequence"/>
</dbReference>
<dbReference type="PIRSF" id="PIRSF002741">
    <property type="entry name" value="MppA"/>
    <property type="match status" value="1"/>
</dbReference>
<feature type="chain" id="PRO_5045062471" evidence="2">
    <location>
        <begin position="23"/>
        <end position="581"/>
    </location>
</feature>
<dbReference type="RefSeq" id="WP_381736454.1">
    <property type="nucleotide sequence ID" value="NZ_JBHSDP010000002.1"/>
</dbReference>
<dbReference type="EMBL" id="JBHSDP010000002">
    <property type="protein sequence ID" value="MFC4326384.1"/>
    <property type="molecule type" value="Genomic_DNA"/>
</dbReference>
<dbReference type="CDD" id="cd08506">
    <property type="entry name" value="PBP2_clavulanate_OppA2"/>
    <property type="match status" value="1"/>
</dbReference>
<dbReference type="Pfam" id="PF00496">
    <property type="entry name" value="SBP_bac_5"/>
    <property type="match status" value="1"/>
</dbReference>
<evidence type="ECO:0000313" key="4">
    <source>
        <dbReference type="EMBL" id="MFC4326384.1"/>
    </source>
</evidence>
<dbReference type="PANTHER" id="PTHR30290">
    <property type="entry name" value="PERIPLASMIC BINDING COMPONENT OF ABC TRANSPORTER"/>
    <property type="match status" value="1"/>
</dbReference>
<evidence type="ECO:0000313" key="5">
    <source>
        <dbReference type="Proteomes" id="UP001595824"/>
    </source>
</evidence>
<keyword evidence="5" id="KW-1185">Reference proteome</keyword>
<comment type="caution">
    <text evidence="4">The sequence shown here is derived from an EMBL/GenBank/DDBJ whole genome shotgun (WGS) entry which is preliminary data.</text>
</comment>
<dbReference type="PANTHER" id="PTHR30290:SF83">
    <property type="entry name" value="ABC TRANSPORTER SUBSTRATE-BINDING PROTEIN"/>
    <property type="match status" value="1"/>
</dbReference>
<feature type="compositionally biased region" description="Gly residues" evidence="1">
    <location>
        <begin position="31"/>
        <end position="40"/>
    </location>
</feature>
<dbReference type="Gene3D" id="3.40.190.10">
    <property type="entry name" value="Periplasmic binding protein-like II"/>
    <property type="match status" value="1"/>
</dbReference>
<keyword evidence="2" id="KW-0732">Signal</keyword>
<evidence type="ECO:0000256" key="1">
    <source>
        <dbReference type="SAM" id="MobiDB-lite"/>
    </source>
</evidence>
<evidence type="ECO:0000259" key="3">
    <source>
        <dbReference type="Pfam" id="PF00496"/>
    </source>
</evidence>
<sequence>MTQRTPSLPASLLAASLLLTVAACGPKDDGAAGGPGGTPGAGVASGTVIGGTPERGGTLTVLSDQDFAHLDPTRNWVMPAMDFGTRLLYRTLTTFQARPGTAGGTVVPDLATDLGRSADGGRTWTFTLKPGLTYEDGSPIRAQDVKYNVERSFSPDLTGGPGYARQYLSGSAGYTGPLDGRHLSSIVTPDDRTIVFHLRQPVAEFPYTVTLPTFAPVPPSKETGVRYDLRPFSSGPYRIQSYQRGKQLVLVRNTHWNPASDSVRKAYPDRIVVKMGLRGGQIDDRLIASSGADASAVEWADMSPASVAKVLPKPGLRARLSAEPTGCTEMLYLNTARGPFTDPAVRTAMQYAVEKSAQVTANGGPALNDAADRYLPPILAKGAAAPVYHVPPTGNPARAKELLAKAGKPAFSATLTVSTGDKNRAEAIQASLTKAGVRTQITTVDPSVFYDTIGDTAHAPDMTIGGWCPDYPSASTFLPFVFDGRTIVAKGNQGNYSQFRDTAVEHRMDQISAMANAGEAAAAWQSLDATIMRESPAVPLLWPRKPLLVGTNIAGAYGHSAWTGQFDFAVIGLKDTSKSQG</sequence>
<protein>
    <submittedName>
        <fullName evidence="4">ABC transporter substrate-binding protein</fullName>
    </submittedName>
</protein>